<evidence type="ECO:0000256" key="5">
    <source>
        <dbReference type="ARBA" id="ARBA00023136"/>
    </source>
</evidence>
<evidence type="ECO:0000256" key="3">
    <source>
        <dbReference type="ARBA" id="ARBA00022729"/>
    </source>
</evidence>
<keyword evidence="3" id="KW-0732">Signal</keyword>
<evidence type="ECO:0000256" key="1">
    <source>
        <dbReference type="ARBA" id="ARBA00004479"/>
    </source>
</evidence>
<dbReference type="Proteomes" id="UP000694546">
    <property type="component" value="Chromosome 12"/>
</dbReference>
<evidence type="ECO:0000313" key="12">
    <source>
        <dbReference type="Proteomes" id="UP000694546"/>
    </source>
</evidence>
<dbReference type="AlphaFoldDB" id="A0A8C4ZAS0"/>
<proteinExistence type="predicted"/>
<dbReference type="PANTHER" id="PTHR23037:SF34">
    <property type="entry name" value="THROMBOPOIETIN RECEPTOR ISOFORM X1"/>
    <property type="match status" value="1"/>
</dbReference>
<sequence>RRCEWETEITHLFSVCEYNKMIFCLGSHLKTLQNKSGNDCSHSPFRLSSVDISLECYTSDLHNVTCQWDENIYKDVTHKLFYRHSPSKSLGWTECLKSCNRSDRCRFHGDETKLFRVKLGASGSPAPLGRTFYSDAFYLNGSIKTAPPGQLEGRIDSGTLCLSWAAPLPALSAHLLYQVHYHTREGGPWLTVSSKGPETRTCLEGLTGSQYSVQVRAKPNGTYFSGQWSDWSLKLSGSTPPDMGAILISGIPLLMLVLAIVLISLISRYLSKFKKLLWPPIPNLDKVLQGFLAEINGQTWDPPFASKQCLEENLASVVEIMYPEDAAAGLEKPPNENAPLVIPEGWLSVGEQGDRSSEGTLEVSPDYVTLSTMDAAPSRQQRNEYIYEHVAECRGLARGPRVGCVQPAASTPERSSTRASCPSGMDILNRSYLLPAEGSRGLEPGPAAAPGGSDKRYTNMDAPTYPDAVA</sequence>
<evidence type="ECO:0000313" key="11">
    <source>
        <dbReference type="Ensembl" id="ENSGMOP00000010515.2"/>
    </source>
</evidence>
<dbReference type="InterPro" id="IPR013783">
    <property type="entry name" value="Ig-like_fold"/>
</dbReference>
<dbReference type="CDD" id="cd00063">
    <property type="entry name" value="FN3"/>
    <property type="match status" value="1"/>
</dbReference>
<evidence type="ECO:0000256" key="6">
    <source>
        <dbReference type="ARBA" id="ARBA00023170"/>
    </source>
</evidence>
<organism evidence="11 12">
    <name type="scientific">Gadus morhua</name>
    <name type="common">Atlantic cod</name>
    <dbReference type="NCBI Taxonomy" id="8049"/>
    <lineage>
        <taxon>Eukaryota</taxon>
        <taxon>Metazoa</taxon>
        <taxon>Chordata</taxon>
        <taxon>Craniata</taxon>
        <taxon>Vertebrata</taxon>
        <taxon>Euteleostomi</taxon>
        <taxon>Actinopterygii</taxon>
        <taxon>Neopterygii</taxon>
        <taxon>Teleostei</taxon>
        <taxon>Neoteleostei</taxon>
        <taxon>Acanthomorphata</taxon>
        <taxon>Zeiogadaria</taxon>
        <taxon>Gadariae</taxon>
        <taxon>Gadiformes</taxon>
        <taxon>Gadoidei</taxon>
        <taxon>Gadidae</taxon>
        <taxon>Gadus</taxon>
    </lineage>
</organism>
<dbReference type="Ensembl" id="ENSGMOT00000010802.2">
    <property type="protein sequence ID" value="ENSGMOP00000010515.2"/>
    <property type="gene ID" value="ENSGMOG00000009824.2"/>
</dbReference>
<evidence type="ECO:0000256" key="4">
    <source>
        <dbReference type="ARBA" id="ARBA00022989"/>
    </source>
</evidence>
<comment type="subcellular location">
    <subcellularLocation>
        <location evidence="1">Membrane</location>
        <topology evidence="1">Single-pass type I membrane protein</topology>
    </subcellularLocation>
</comment>
<evidence type="ECO:0000256" key="2">
    <source>
        <dbReference type="ARBA" id="ARBA00022692"/>
    </source>
</evidence>
<evidence type="ECO:0000256" key="7">
    <source>
        <dbReference type="ARBA" id="ARBA00023180"/>
    </source>
</evidence>
<keyword evidence="6" id="KW-0675">Receptor</keyword>
<reference evidence="11" key="1">
    <citation type="submission" date="2025-08" db="UniProtKB">
        <authorList>
            <consortium name="Ensembl"/>
        </authorList>
    </citation>
    <scope>IDENTIFICATION</scope>
</reference>
<accession>A0A8C4ZAS0</accession>
<feature type="domain" description="Fibronectin type-III" evidence="10">
    <location>
        <begin position="147"/>
        <end position="242"/>
    </location>
</feature>
<evidence type="ECO:0000259" key="10">
    <source>
        <dbReference type="PROSITE" id="PS50853"/>
    </source>
</evidence>
<dbReference type="GO" id="GO:0004896">
    <property type="term" value="F:cytokine receptor activity"/>
    <property type="evidence" value="ECO:0007669"/>
    <property type="project" value="TreeGrafter"/>
</dbReference>
<dbReference type="GeneTree" id="ENSGT00940000166530"/>
<keyword evidence="4 9" id="KW-1133">Transmembrane helix</keyword>
<keyword evidence="5 9" id="KW-0472">Membrane</keyword>
<keyword evidence="7" id="KW-0325">Glycoprotein</keyword>
<dbReference type="Gene3D" id="2.60.40.10">
    <property type="entry name" value="Immunoglobulins"/>
    <property type="match status" value="2"/>
</dbReference>
<feature type="transmembrane region" description="Helical" evidence="9">
    <location>
        <begin position="243"/>
        <end position="266"/>
    </location>
</feature>
<dbReference type="SUPFAM" id="SSF49265">
    <property type="entry name" value="Fibronectin type III"/>
    <property type="match status" value="2"/>
</dbReference>
<dbReference type="InterPro" id="IPR036116">
    <property type="entry name" value="FN3_sf"/>
</dbReference>
<protein>
    <recommendedName>
        <fullName evidence="10">Fibronectin type-III domain-containing protein</fullName>
    </recommendedName>
</protein>
<keyword evidence="2 9" id="KW-0812">Transmembrane</keyword>
<reference evidence="11" key="2">
    <citation type="submission" date="2025-09" db="UniProtKB">
        <authorList>
            <consortium name="Ensembl"/>
        </authorList>
    </citation>
    <scope>IDENTIFICATION</scope>
</reference>
<dbReference type="GO" id="GO:0009897">
    <property type="term" value="C:external side of plasma membrane"/>
    <property type="evidence" value="ECO:0007669"/>
    <property type="project" value="TreeGrafter"/>
</dbReference>
<dbReference type="PROSITE" id="PS50853">
    <property type="entry name" value="FN3"/>
    <property type="match status" value="1"/>
</dbReference>
<evidence type="ECO:0000256" key="8">
    <source>
        <dbReference type="SAM" id="MobiDB-lite"/>
    </source>
</evidence>
<keyword evidence="12" id="KW-1185">Reference proteome</keyword>
<name>A0A8C4ZAS0_GADMO</name>
<feature type="region of interest" description="Disordered" evidence="8">
    <location>
        <begin position="435"/>
        <end position="470"/>
    </location>
</feature>
<dbReference type="PANTHER" id="PTHR23037">
    <property type="entry name" value="CYTOKINE RECEPTOR"/>
    <property type="match status" value="1"/>
</dbReference>
<evidence type="ECO:0000256" key="9">
    <source>
        <dbReference type="SAM" id="Phobius"/>
    </source>
</evidence>
<dbReference type="InterPro" id="IPR003961">
    <property type="entry name" value="FN3_dom"/>
</dbReference>